<proteinExistence type="predicted"/>
<reference evidence="1" key="1">
    <citation type="submission" date="2018-01" db="EMBL/GenBank/DDBJ databases">
        <title>FDA dAtabase for Regulatory Grade micrObial Sequences (FDA-ARGOS): Supporting development and validation of Infectious Disease Dx tests.</title>
        <authorList>
            <person name="Hoffmann M."/>
            <person name="Allard M."/>
            <person name="Evans P."/>
            <person name="Brown E."/>
            <person name="Tallon L."/>
            <person name="Sadzewicz L."/>
            <person name="Sengamalay N."/>
            <person name="Ott S."/>
            <person name="Godinez A."/>
            <person name="Nagaraj S."/>
            <person name="Vyas G."/>
            <person name="Aluvathingal J."/>
            <person name="Nadendla S."/>
            <person name="Geyer C."/>
            <person name="Sichtig H."/>
        </authorList>
    </citation>
    <scope>NUCLEOTIDE SEQUENCE</scope>
    <source>
        <strain evidence="1">FDAARGOS_107</strain>
    </source>
</reference>
<dbReference type="Proteomes" id="UP000067422">
    <property type="component" value="Chromosome 2"/>
</dbReference>
<sequence>MSSVYARRAGIKRAYPIKASTKIAAVTPVFLLAGLAVPFSAATGTGKFVGISTFEKDNTGADGDLHIEIERQEFAFTNKGDVTNAKIGEKVYFVDAVQVSVDSSTNSRPLAGTVTQIEGNLVWVLPAVA</sequence>
<organism evidence="1 2">
    <name type="scientific">Vibrio harveyi</name>
    <name type="common">Beneckea harveyi</name>
    <dbReference type="NCBI Taxonomy" id="669"/>
    <lineage>
        <taxon>Bacteria</taxon>
        <taxon>Pseudomonadati</taxon>
        <taxon>Pseudomonadota</taxon>
        <taxon>Gammaproteobacteria</taxon>
        <taxon>Vibrionales</taxon>
        <taxon>Vibrionaceae</taxon>
        <taxon>Vibrio</taxon>
    </lineage>
</organism>
<evidence type="ECO:0008006" key="3">
    <source>
        <dbReference type="Google" id="ProtNLM"/>
    </source>
</evidence>
<accession>A0ABN4L921</accession>
<name>A0ABN4L921_VIBHA</name>
<keyword evidence="2" id="KW-1185">Reference proteome</keyword>
<gene>
    <name evidence="1" type="ORF">AL538_27250</name>
</gene>
<dbReference type="RefSeq" id="WP_061066649.1">
    <property type="nucleotide sequence ID" value="NZ_CANMKW010000001.1"/>
</dbReference>
<dbReference type="EMBL" id="CP014039">
    <property type="protein sequence ID" value="AMG01348.1"/>
    <property type="molecule type" value="Genomic_DNA"/>
</dbReference>
<evidence type="ECO:0000313" key="1">
    <source>
        <dbReference type="EMBL" id="AMG01348.1"/>
    </source>
</evidence>
<evidence type="ECO:0000313" key="2">
    <source>
        <dbReference type="Proteomes" id="UP000067422"/>
    </source>
</evidence>
<protein>
    <recommendedName>
        <fullName evidence="3">DUF5666 domain-containing protein</fullName>
    </recommendedName>
</protein>